<dbReference type="CDD" id="cd01898">
    <property type="entry name" value="Obg"/>
    <property type="match status" value="1"/>
</dbReference>
<evidence type="ECO:0000259" key="5">
    <source>
        <dbReference type="PROSITE" id="PS51710"/>
    </source>
</evidence>
<dbReference type="SUPFAM" id="SSF82051">
    <property type="entry name" value="Obg GTP-binding protein N-terminal domain"/>
    <property type="match status" value="1"/>
</dbReference>
<dbReference type="Proteomes" id="UP000009046">
    <property type="component" value="Unassembled WGS sequence"/>
</dbReference>
<name>E0VL11_PEDHC</name>
<dbReference type="SUPFAM" id="SSF52540">
    <property type="entry name" value="P-loop containing nucleoside triphosphate hydrolases"/>
    <property type="match status" value="1"/>
</dbReference>
<dbReference type="FunFam" id="2.70.210.12:FF:000001">
    <property type="entry name" value="GTPase Obg"/>
    <property type="match status" value="1"/>
</dbReference>
<gene>
    <name evidence="8" type="primary">8239015</name>
    <name evidence="7" type="ORF">Phum_PHUM278170</name>
</gene>
<dbReference type="HOGENOM" id="CLU_328550_0_0_1"/>
<dbReference type="HAMAP" id="MF_01454">
    <property type="entry name" value="GTPase_Obg"/>
    <property type="match status" value="1"/>
</dbReference>
<proteinExistence type="inferred from homology"/>
<dbReference type="Gene3D" id="3.40.50.300">
    <property type="entry name" value="P-loop containing nucleotide triphosphate hydrolases"/>
    <property type="match status" value="1"/>
</dbReference>
<dbReference type="Pfam" id="PF01926">
    <property type="entry name" value="MMR_HSR1"/>
    <property type="match status" value="1"/>
</dbReference>
<dbReference type="InterPro" id="IPR014100">
    <property type="entry name" value="GTP-bd_Obg/CgtA"/>
</dbReference>
<dbReference type="Gene3D" id="2.70.210.12">
    <property type="entry name" value="GTP1/OBG domain"/>
    <property type="match status" value="1"/>
</dbReference>
<dbReference type="PANTHER" id="PTHR11702">
    <property type="entry name" value="DEVELOPMENTALLY REGULATED GTP-BINDING PROTEIN-RELATED"/>
    <property type="match status" value="1"/>
</dbReference>
<dbReference type="InterPro" id="IPR006073">
    <property type="entry name" value="GTP-bd"/>
</dbReference>
<dbReference type="InterPro" id="IPR006169">
    <property type="entry name" value="GTP1_OBG_dom"/>
</dbReference>
<dbReference type="NCBIfam" id="TIGR00231">
    <property type="entry name" value="small_GTP"/>
    <property type="match status" value="1"/>
</dbReference>
<dbReference type="Gene3D" id="3.30.70.380">
    <property type="entry name" value="Ferrodoxin-fold anticodon-binding domain"/>
    <property type="match status" value="1"/>
</dbReference>
<dbReference type="GO" id="GO:0000287">
    <property type="term" value="F:magnesium ion binding"/>
    <property type="evidence" value="ECO:0007669"/>
    <property type="project" value="InterPro"/>
</dbReference>
<dbReference type="NCBIfam" id="NF008956">
    <property type="entry name" value="PRK12299.1"/>
    <property type="match status" value="1"/>
</dbReference>
<dbReference type="GeneID" id="8239015"/>
<dbReference type="InterPro" id="IPR036726">
    <property type="entry name" value="GTP1_OBG_dom_sf"/>
</dbReference>
<dbReference type="AlphaFoldDB" id="E0VL11"/>
<reference evidence="7" key="2">
    <citation type="submission" date="2007-04" db="EMBL/GenBank/DDBJ databases">
        <title>The genome of the human body louse.</title>
        <authorList>
            <consortium name="The Human Body Louse Genome Consortium"/>
            <person name="Kirkness E."/>
            <person name="Walenz B."/>
            <person name="Hass B."/>
            <person name="Bruggner R."/>
            <person name="Strausberg R."/>
        </authorList>
    </citation>
    <scope>NUCLEOTIDE SEQUENCE</scope>
    <source>
        <strain evidence="7">USDA</strain>
    </source>
</reference>
<dbReference type="Pfam" id="PF10354">
    <property type="entry name" value="BMT5-like"/>
    <property type="match status" value="1"/>
</dbReference>
<dbReference type="STRING" id="121224.E0VL11"/>
<keyword evidence="2" id="KW-0690">Ribosome biogenesis</keyword>
<accession>E0VL11</accession>
<organism>
    <name type="scientific">Pediculus humanus subsp. corporis</name>
    <name type="common">Body louse</name>
    <dbReference type="NCBI Taxonomy" id="121224"/>
    <lineage>
        <taxon>Eukaryota</taxon>
        <taxon>Metazoa</taxon>
        <taxon>Ecdysozoa</taxon>
        <taxon>Arthropoda</taxon>
        <taxon>Hexapoda</taxon>
        <taxon>Insecta</taxon>
        <taxon>Pterygota</taxon>
        <taxon>Neoptera</taxon>
        <taxon>Paraneoptera</taxon>
        <taxon>Psocodea</taxon>
        <taxon>Troctomorpha</taxon>
        <taxon>Phthiraptera</taxon>
        <taxon>Anoplura</taxon>
        <taxon>Pediculidae</taxon>
        <taxon>Pediculus</taxon>
    </lineage>
</organism>
<dbReference type="InterPro" id="IPR031167">
    <property type="entry name" value="G_OBG"/>
</dbReference>
<dbReference type="CTD" id="8239015"/>
<feature type="domain" description="Obg" evidence="6">
    <location>
        <begin position="546"/>
        <end position="701"/>
    </location>
</feature>
<sequence>MNNNKINNMKLDLFSKGDTVLLVGEGNFSFSLNLLKHKLPIFLTATCFENNISYNQQQDNINYLKSQNVSIYFNVDATKLHENENIKYKKFSKIIFNFPHIGGKMKIHLNREFSSKIIENDGFVIISLCKGQGGIPIESPQRKWSDSWQITECSAHGGFVLIKVEPFNRNNFKEYSCIGYRSQDVKFNLNGALVYYFIKKKLPYEIITDKTISDKLNSVPLKENISVSYFLSEMYANNPLKNENSPFTYLKNILFENIEKFVESTHSNFITFSSDDIFKQLNKLPTYDLEKKDSMNQNEILFYPNIMDILNLINKLCNDCDLDNKIIFFPLMLLKIFKEEFVMSIGKTKQICRNYCEGNDLSLKSETTVIFEKTNELFIPAILYELEGNKKNYEMCIMDVDKTCEILFKIKTWREIWSEGNKVIVVEEEKPTLRQLILFPNSYEFDITLRYGEEDKYSVEKIYETFWKIGWEIIENVKLISEYKSEKNNWFSKCYRITYKSIDKPLFREHAIKIHSKLIGPALECATNVAVAVRPLKPKGVTSTDKYFLDYCSVETFGGKGGDGCISFLQIWANEKAGPDGGDGGHGGHVIFKASSEIKDLSKIPKVIKAQNGERGFNKDCFGKNAKHEFVTVPVGTVIRNSNGIIVGDLDEENAMFIAARGGSGGHGNHYFASSTMQSPQVAELGADGENFKYTLEMKTMAHFGLVGVPNAGKSTLLRAVTRARPKVAPYAFTTLRPHIGIVQYSDHEQLGIADLPGLVEGSHKNEGLGIQFLKHAERCQGLLFVIDLSIQNPIEQYEMLQYEILKFSNELGHRPRVIIGNKIDLPEARDNLKDFESKVKDYPVFAISAKTGLNLSNFLNYIRKMYDENQRKNR</sequence>
<dbReference type="EMBL" id="AAZO01003228">
    <property type="status" value="NOT_ANNOTATED_CDS"/>
    <property type="molecule type" value="Genomic_DNA"/>
</dbReference>
<dbReference type="PRINTS" id="PR00326">
    <property type="entry name" value="GTP1OBG"/>
</dbReference>
<dbReference type="RefSeq" id="XP_002426805.1">
    <property type="nucleotide sequence ID" value="XM_002426760.1"/>
</dbReference>
<dbReference type="VEuPathDB" id="VectorBase:PHUM278170"/>
<dbReference type="PROSITE" id="PS51883">
    <property type="entry name" value="OBG"/>
    <property type="match status" value="1"/>
</dbReference>
<evidence type="ECO:0000256" key="1">
    <source>
        <dbReference type="ARBA" id="ARBA00007699"/>
    </source>
</evidence>
<dbReference type="GO" id="GO:0003924">
    <property type="term" value="F:GTPase activity"/>
    <property type="evidence" value="ECO:0007669"/>
    <property type="project" value="InterPro"/>
</dbReference>
<keyword evidence="3" id="KW-0547">Nucleotide-binding</keyword>
<dbReference type="GO" id="GO:0005739">
    <property type="term" value="C:mitochondrion"/>
    <property type="evidence" value="ECO:0007669"/>
    <property type="project" value="TreeGrafter"/>
</dbReference>
<evidence type="ECO:0000313" key="9">
    <source>
        <dbReference type="Proteomes" id="UP000009046"/>
    </source>
</evidence>
<evidence type="ECO:0000256" key="2">
    <source>
        <dbReference type="ARBA" id="ARBA00022517"/>
    </source>
</evidence>
<dbReference type="InterPro" id="IPR036690">
    <property type="entry name" value="Fdx_antiC-bd_sf"/>
</dbReference>
<dbReference type="KEGG" id="phu:Phum_PHUM278170"/>
<dbReference type="InterPro" id="IPR045086">
    <property type="entry name" value="OBG_GTPase"/>
</dbReference>
<keyword evidence="9" id="KW-1185">Reference proteome</keyword>
<dbReference type="InterPro" id="IPR019446">
    <property type="entry name" value="BMT5-like"/>
</dbReference>
<reference evidence="8" key="3">
    <citation type="submission" date="2020-05" db="UniProtKB">
        <authorList>
            <consortium name="EnsemblMetazoa"/>
        </authorList>
    </citation>
    <scope>IDENTIFICATION</scope>
    <source>
        <strain evidence="8">USDA</strain>
    </source>
</reference>
<dbReference type="NCBIfam" id="TIGR02729">
    <property type="entry name" value="Obg_CgtA"/>
    <property type="match status" value="1"/>
</dbReference>
<dbReference type="OMA" id="GICVLFD"/>
<dbReference type="GO" id="GO:0070475">
    <property type="term" value="P:rRNA base methylation"/>
    <property type="evidence" value="ECO:0007669"/>
    <property type="project" value="InterPro"/>
</dbReference>
<dbReference type="InterPro" id="IPR005225">
    <property type="entry name" value="Small_GTP-bd"/>
</dbReference>
<evidence type="ECO:0000259" key="6">
    <source>
        <dbReference type="PROSITE" id="PS51883"/>
    </source>
</evidence>
<dbReference type="GO" id="GO:0070042">
    <property type="term" value="F:rRNA (uridine-N3-)-methyltransferase activity"/>
    <property type="evidence" value="ECO:0007669"/>
    <property type="project" value="InterPro"/>
</dbReference>
<dbReference type="GO" id="GO:0005525">
    <property type="term" value="F:GTP binding"/>
    <property type="evidence" value="ECO:0007669"/>
    <property type="project" value="UniProtKB-KW"/>
</dbReference>
<dbReference type="InParanoid" id="E0VL11"/>
<dbReference type="PROSITE" id="PS51710">
    <property type="entry name" value="G_OBG"/>
    <property type="match status" value="1"/>
</dbReference>
<dbReference type="OrthoDB" id="347018at2759"/>
<evidence type="ECO:0000313" key="8">
    <source>
        <dbReference type="EnsemblMetazoa" id="PHUM278170-PA"/>
    </source>
</evidence>
<reference evidence="7" key="1">
    <citation type="submission" date="2007-04" db="EMBL/GenBank/DDBJ databases">
        <title>Annotation of Pediculus humanus corporis strain USDA.</title>
        <authorList>
            <person name="Kirkness E."/>
            <person name="Hannick L."/>
            <person name="Hass B."/>
            <person name="Bruggner R."/>
            <person name="Lawson D."/>
            <person name="Bidwell S."/>
            <person name="Joardar V."/>
            <person name="Caler E."/>
            <person name="Walenz B."/>
            <person name="Inman J."/>
            <person name="Schobel S."/>
            <person name="Galinsky K."/>
            <person name="Amedeo P."/>
            <person name="Strausberg R."/>
        </authorList>
    </citation>
    <scope>NUCLEOTIDE SEQUENCE</scope>
    <source>
        <strain evidence="7">USDA</strain>
    </source>
</reference>
<evidence type="ECO:0000256" key="4">
    <source>
        <dbReference type="ARBA" id="ARBA00023134"/>
    </source>
</evidence>
<evidence type="ECO:0000256" key="3">
    <source>
        <dbReference type="ARBA" id="ARBA00022741"/>
    </source>
</evidence>
<dbReference type="eggNOG" id="KOG4174">
    <property type="taxonomic scope" value="Eukaryota"/>
</dbReference>
<dbReference type="InterPro" id="IPR027417">
    <property type="entry name" value="P-loop_NTPase"/>
</dbReference>
<feature type="domain" description="OBG-type G" evidence="5">
    <location>
        <begin position="702"/>
        <end position="868"/>
    </location>
</feature>
<dbReference type="EMBL" id="DS235263">
    <property type="protein sequence ID" value="EEB14067.1"/>
    <property type="molecule type" value="Genomic_DNA"/>
</dbReference>
<dbReference type="eggNOG" id="KOG1489">
    <property type="taxonomic scope" value="Eukaryota"/>
</dbReference>
<protein>
    <submittedName>
        <fullName evidence="7 8">Uncharacterized protein</fullName>
    </submittedName>
</protein>
<dbReference type="EnsemblMetazoa" id="PHUM278170-RA">
    <property type="protein sequence ID" value="PHUM278170-PA"/>
    <property type="gene ID" value="PHUM278170"/>
</dbReference>
<dbReference type="PANTHER" id="PTHR11702:SF31">
    <property type="entry name" value="MITOCHONDRIAL RIBOSOME-ASSOCIATED GTPASE 2"/>
    <property type="match status" value="1"/>
</dbReference>
<evidence type="ECO:0000313" key="7">
    <source>
        <dbReference type="EMBL" id="EEB14067.1"/>
    </source>
</evidence>
<comment type="similarity">
    <text evidence="1">Belongs to the TRAFAC class OBG-HflX-like GTPase superfamily. OBG GTPase family.</text>
</comment>
<keyword evidence="4" id="KW-0342">GTP-binding</keyword>
<dbReference type="SUPFAM" id="SSF54991">
    <property type="entry name" value="Anticodon-binding domain of PheRS"/>
    <property type="match status" value="1"/>
</dbReference>
<dbReference type="Pfam" id="PF01018">
    <property type="entry name" value="GTP1_OBG"/>
    <property type="match status" value="1"/>
</dbReference>